<dbReference type="EMBL" id="HACA01003600">
    <property type="protein sequence ID" value="CDW20961.1"/>
    <property type="molecule type" value="Transcribed_RNA"/>
</dbReference>
<organism evidence="2">
    <name type="scientific">Lepeophtheirus salmonis</name>
    <name type="common">Salmon louse</name>
    <name type="synonym">Caligus salmonis</name>
    <dbReference type="NCBI Taxonomy" id="72036"/>
    <lineage>
        <taxon>Eukaryota</taxon>
        <taxon>Metazoa</taxon>
        <taxon>Ecdysozoa</taxon>
        <taxon>Arthropoda</taxon>
        <taxon>Crustacea</taxon>
        <taxon>Multicrustacea</taxon>
        <taxon>Hexanauplia</taxon>
        <taxon>Copepoda</taxon>
        <taxon>Siphonostomatoida</taxon>
        <taxon>Caligidae</taxon>
        <taxon>Lepeophtheirus</taxon>
    </lineage>
</organism>
<evidence type="ECO:0000313" key="2">
    <source>
        <dbReference type="EMBL" id="CDW20961.1"/>
    </source>
</evidence>
<proteinExistence type="predicted"/>
<feature type="region of interest" description="Disordered" evidence="1">
    <location>
        <begin position="1"/>
        <end position="22"/>
    </location>
</feature>
<name>A0A0K2T691_LEPSM</name>
<sequence>MNMNPSFSTPFPPPSAAKDNNTDTTLMLTTTAKSFTFVFPLKMTPDSSLKPLTSALSVETKPSLINKPSLVTTSMMLSPVTRLLLYTTLLNLAKSLTNFNMFPSIFFFFFLRKKNILPCIPFNPFPLFNFPQDLIVHTVP</sequence>
<reference evidence="2" key="1">
    <citation type="submission" date="2014-05" db="EMBL/GenBank/DDBJ databases">
        <authorList>
            <person name="Chronopoulou M."/>
        </authorList>
    </citation>
    <scope>NUCLEOTIDE SEQUENCE</scope>
    <source>
        <tissue evidence="2">Whole organism</tissue>
    </source>
</reference>
<accession>A0A0K2T691</accession>
<evidence type="ECO:0000256" key="1">
    <source>
        <dbReference type="SAM" id="MobiDB-lite"/>
    </source>
</evidence>
<protein>
    <submittedName>
        <fullName evidence="2">Uncharacterized protein</fullName>
    </submittedName>
</protein>
<dbReference type="AlphaFoldDB" id="A0A0K2T691"/>